<dbReference type="CDD" id="cd00060">
    <property type="entry name" value="FHA"/>
    <property type="match status" value="1"/>
</dbReference>
<reference evidence="4" key="1">
    <citation type="journal article" date="2019" name="Int. J. Syst. Evol. Microbiol.">
        <title>The Global Catalogue of Microorganisms (GCM) 10K type strain sequencing project: providing services to taxonomists for standard genome sequencing and annotation.</title>
        <authorList>
            <consortium name="The Broad Institute Genomics Platform"/>
            <consortium name="The Broad Institute Genome Sequencing Center for Infectious Disease"/>
            <person name="Wu L."/>
            <person name="Ma J."/>
        </authorList>
    </citation>
    <scope>NUCLEOTIDE SEQUENCE [LARGE SCALE GENOMIC DNA]</scope>
    <source>
        <strain evidence="4">KCTC 52438</strain>
    </source>
</reference>
<feature type="domain" description="FHA" evidence="2">
    <location>
        <begin position="28"/>
        <end position="78"/>
    </location>
</feature>
<dbReference type="InterPro" id="IPR017735">
    <property type="entry name" value="T6SS_FHA"/>
</dbReference>
<dbReference type="InterPro" id="IPR008984">
    <property type="entry name" value="SMAD_FHA_dom_sf"/>
</dbReference>
<dbReference type="Proteomes" id="UP001595476">
    <property type="component" value="Unassembled WGS sequence"/>
</dbReference>
<organism evidence="3 4">
    <name type="scientific">Litoribrevibacter euphylliae</name>
    <dbReference type="NCBI Taxonomy" id="1834034"/>
    <lineage>
        <taxon>Bacteria</taxon>
        <taxon>Pseudomonadati</taxon>
        <taxon>Pseudomonadota</taxon>
        <taxon>Gammaproteobacteria</taxon>
        <taxon>Oceanospirillales</taxon>
        <taxon>Oceanospirillaceae</taxon>
        <taxon>Litoribrevibacter</taxon>
    </lineage>
</organism>
<evidence type="ECO:0000256" key="1">
    <source>
        <dbReference type="SAM" id="MobiDB-lite"/>
    </source>
</evidence>
<accession>A0ABV7HHZ1</accession>
<evidence type="ECO:0000259" key="2">
    <source>
        <dbReference type="PROSITE" id="PS50006"/>
    </source>
</evidence>
<dbReference type="EMBL" id="JBHRSZ010000004">
    <property type="protein sequence ID" value="MFC3151745.1"/>
    <property type="molecule type" value="Genomic_DNA"/>
</dbReference>
<gene>
    <name evidence="3" type="primary">tagH</name>
    <name evidence="3" type="ORF">ACFOEK_11965</name>
</gene>
<dbReference type="RefSeq" id="WP_386721081.1">
    <property type="nucleotide sequence ID" value="NZ_JBHRSZ010000004.1"/>
</dbReference>
<dbReference type="SMART" id="SM00240">
    <property type="entry name" value="FHA"/>
    <property type="match status" value="1"/>
</dbReference>
<dbReference type="SUPFAM" id="SSF49879">
    <property type="entry name" value="SMAD/FHA domain"/>
    <property type="match status" value="1"/>
</dbReference>
<dbReference type="InterPro" id="IPR046883">
    <property type="entry name" value="T6SS_FHA_C"/>
</dbReference>
<dbReference type="Gene3D" id="2.60.200.20">
    <property type="match status" value="1"/>
</dbReference>
<feature type="region of interest" description="Disordered" evidence="1">
    <location>
        <begin position="244"/>
        <end position="263"/>
    </location>
</feature>
<comment type="caution">
    <text evidence="3">The sequence shown here is derived from an EMBL/GenBank/DDBJ whole genome shotgun (WGS) entry which is preliminary data.</text>
</comment>
<evidence type="ECO:0000313" key="4">
    <source>
        <dbReference type="Proteomes" id="UP001595476"/>
    </source>
</evidence>
<sequence>MLLELTVVSYHRLSSRQEAVKTFDQFGGTIGRSEASDWYLPDPERVVSGTHARIEKRGTSFVITDLSTNGLFVNRSVTPLGTDNSHELNDGDFLSLGEYDIEVRLIVESTIEPQVAVTPDFNDNSVAKSELGGGIPLSDFSKSEFQGAADPVSHQNAAHQSGINADSVLSMDATSVSSALDDDFLPPQPNIIPEEWASEFSNSVVSADHANGASTNRVNTNTVSATSTVMHEGITAGHNEVKETGHSFAPSTLNNNPERVGHSQGHELSAFMKGLGISEDMIPTEATDQWWEQLGGSFQQLLMGLMDTLRARSSVKSEFRVNQTTFQQKENNPLKFSANIDDAFHNLFNRKGPSFLPAEQAIKDAFEDINRHEEAIMAGAKAATFGVLNQLSPDVITAQDFRNGVFDKMTPSRKQARYWQTYVELYQDVKKDASLENKRAMNDEFTAAYEASLKGSEE</sequence>
<keyword evidence="4" id="KW-1185">Reference proteome</keyword>
<evidence type="ECO:0000313" key="3">
    <source>
        <dbReference type="EMBL" id="MFC3151745.1"/>
    </source>
</evidence>
<dbReference type="Pfam" id="PF00498">
    <property type="entry name" value="FHA"/>
    <property type="match status" value="1"/>
</dbReference>
<dbReference type="PROSITE" id="PS50006">
    <property type="entry name" value="FHA_DOMAIN"/>
    <property type="match status" value="1"/>
</dbReference>
<dbReference type="Pfam" id="PF20232">
    <property type="entry name" value="T6SS_FHA_C"/>
    <property type="match status" value="1"/>
</dbReference>
<dbReference type="NCBIfam" id="TIGR03354">
    <property type="entry name" value="VI_FHA"/>
    <property type="match status" value="1"/>
</dbReference>
<proteinExistence type="predicted"/>
<dbReference type="InterPro" id="IPR000253">
    <property type="entry name" value="FHA_dom"/>
</dbReference>
<protein>
    <submittedName>
        <fullName evidence="3">Type VI secretion system-associated FHA domain protein TagH</fullName>
    </submittedName>
</protein>
<name>A0ABV7HHZ1_9GAMM</name>